<feature type="compositionally biased region" description="Low complexity" evidence="6">
    <location>
        <begin position="211"/>
        <end position="232"/>
    </location>
</feature>
<feature type="region of interest" description="Disordered" evidence="6">
    <location>
        <begin position="96"/>
        <end position="390"/>
    </location>
</feature>
<dbReference type="SUPFAM" id="SSF52821">
    <property type="entry name" value="Rhodanese/Cell cycle control phosphatase"/>
    <property type="match status" value="2"/>
</dbReference>
<protein>
    <recommendedName>
        <fullName evidence="5">Sulfurtransferase</fullName>
    </recommendedName>
</protein>
<feature type="compositionally biased region" description="Pro residues" evidence="6">
    <location>
        <begin position="340"/>
        <end position="371"/>
    </location>
</feature>
<organism evidence="8 9">
    <name type="scientific">Canis lupus familiaris</name>
    <name type="common">Dog</name>
    <name type="synonym">Canis familiaris</name>
    <dbReference type="NCBI Taxonomy" id="9615"/>
    <lineage>
        <taxon>Eukaryota</taxon>
        <taxon>Metazoa</taxon>
        <taxon>Chordata</taxon>
        <taxon>Craniata</taxon>
        <taxon>Vertebrata</taxon>
        <taxon>Euteleostomi</taxon>
        <taxon>Mammalia</taxon>
        <taxon>Eutheria</taxon>
        <taxon>Laurasiatheria</taxon>
        <taxon>Carnivora</taxon>
        <taxon>Caniformia</taxon>
        <taxon>Canidae</taxon>
        <taxon>Canis</taxon>
    </lineage>
</organism>
<dbReference type="PROSITE" id="PS00380">
    <property type="entry name" value="RHODANESE_1"/>
    <property type="match status" value="1"/>
</dbReference>
<feature type="domain" description="Rhodanese" evidence="7">
    <location>
        <begin position="487"/>
        <end position="606"/>
    </location>
</feature>
<evidence type="ECO:0000256" key="1">
    <source>
        <dbReference type="ARBA" id="ARBA00004173"/>
    </source>
</evidence>
<sequence length="760" mass="79634">MPLQVLLAGLAGARRVPGRVQHPQAGPQLASPNRLRQPLGGDQRPVEHLMNHGFSSAHHLARVETRRESGMRSVCVQWGGTWEELVFPPLSPRVACWRRPGNPRRRPRRRWEGFAHSPRKGGSAPPWGPRAGGGGAGASEGPRRGSRRGGVRPGERRCSSSGSCQETAALGCPGGGAGEGPWGSEPPAGRAGEWAPGEGSLGPAHAPARASGQPARRQSPQPARAPPASRTPAPGPGPGPGSVPSAPARPEVTRPRPRSPAPLSSAGTLPGVAGASPAAQSRAARAPGRRPTRPHSLALAAALALAPDRRRSWRVQTPAHASPAGPHHRAAAAGGSPRRPAAPPPRAAPPRPPPAAPPARRPRGPRGPPPAGAGGAGKARGGGAGAGVPLPGEWKARAAAAPSGRGGGLCRRLLPLAGLRLVAGGGDGCGRGEGAPGAGAMTDPGSPEPESRACSPRDAAATMAPQQLFRALVSAQWVAEALRAPRAGQPLQLLDASWYLPKLGRDARREFEERHIPGAAFFDIDQCSDRTSPYDHMLPSAEHFAEYAGRLGVGAATHVVVYDASDQGLYAAPRVWWMFRAFGHRTVSLLDGGLRHWLRLGLPLSSGKSRPAPAADFRAALDPAFVKTYEDLKENLESRRFQVVDARAAGRFRGTEPEPRDGIEPGHIPGTVNIPFTDFLTSEGLEKSPEEINRLFQDKKVDLSQPLVATCGSGVTACHVALGAYLCGKPDVPIYDGSWVEWYMRAQPEEVISEGRGKTH</sequence>
<dbReference type="AlphaFoldDB" id="A0A8C0MUT2"/>
<accession>A0A8C0MUT2</accession>
<feature type="compositionally biased region" description="Gly residues" evidence="6">
    <location>
        <begin position="172"/>
        <end position="181"/>
    </location>
</feature>
<evidence type="ECO:0000256" key="3">
    <source>
        <dbReference type="ARBA" id="ARBA00022737"/>
    </source>
</evidence>
<dbReference type="FunFam" id="3.40.250.10:FF:000001">
    <property type="entry name" value="Sulfurtransferase"/>
    <property type="match status" value="1"/>
</dbReference>
<dbReference type="GO" id="GO:0004792">
    <property type="term" value="F:thiosulfate-cyanide sulfurtransferase activity"/>
    <property type="evidence" value="ECO:0007669"/>
    <property type="project" value="InterPro"/>
</dbReference>
<dbReference type="FunFam" id="3.40.250.10:FF:000008">
    <property type="entry name" value="Sulfurtransferase"/>
    <property type="match status" value="1"/>
</dbReference>
<keyword evidence="4" id="KW-0496">Mitochondrion</keyword>
<dbReference type="Gene3D" id="3.40.250.10">
    <property type="entry name" value="Rhodanese-like domain"/>
    <property type="match status" value="2"/>
</dbReference>
<feature type="region of interest" description="Disordered" evidence="6">
    <location>
        <begin position="433"/>
        <end position="459"/>
    </location>
</feature>
<feature type="compositionally biased region" description="Low complexity" evidence="6">
    <location>
        <begin position="273"/>
        <end position="286"/>
    </location>
</feature>
<evidence type="ECO:0000313" key="8">
    <source>
        <dbReference type="Ensembl" id="ENSCAFP00030014278.1"/>
    </source>
</evidence>
<name>A0A8C0MUT2_CANLF</name>
<dbReference type="Proteomes" id="UP000694429">
    <property type="component" value="Chromosome 10"/>
</dbReference>
<dbReference type="PANTHER" id="PTHR11364">
    <property type="entry name" value="THIOSULFATE SULFERTANSFERASE"/>
    <property type="match status" value="1"/>
</dbReference>
<feature type="compositionally biased region" description="Low complexity" evidence="6">
    <location>
        <begin position="318"/>
        <end position="339"/>
    </location>
</feature>
<dbReference type="InterPro" id="IPR001763">
    <property type="entry name" value="Rhodanese-like_dom"/>
</dbReference>
<evidence type="ECO:0000256" key="4">
    <source>
        <dbReference type="ARBA" id="ARBA00023128"/>
    </source>
</evidence>
<dbReference type="GO" id="GO:0005739">
    <property type="term" value="C:mitochondrion"/>
    <property type="evidence" value="ECO:0007669"/>
    <property type="project" value="UniProtKB-SubCell"/>
</dbReference>
<dbReference type="InterPro" id="IPR001307">
    <property type="entry name" value="Thiosulphate_STrfase_CS"/>
</dbReference>
<evidence type="ECO:0000256" key="5">
    <source>
        <dbReference type="RuleBase" id="RU000507"/>
    </source>
</evidence>
<feature type="compositionally biased region" description="Gly residues" evidence="6">
    <location>
        <begin position="372"/>
        <end position="386"/>
    </location>
</feature>
<dbReference type="Pfam" id="PF00581">
    <property type="entry name" value="Rhodanese"/>
    <property type="match status" value="2"/>
</dbReference>
<evidence type="ECO:0000313" key="9">
    <source>
        <dbReference type="Proteomes" id="UP000694429"/>
    </source>
</evidence>
<evidence type="ECO:0000256" key="2">
    <source>
        <dbReference type="ARBA" id="ARBA00022679"/>
    </source>
</evidence>
<feature type="region of interest" description="Disordered" evidence="6">
    <location>
        <begin position="18"/>
        <end position="48"/>
    </location>
</feature>
<dbReference type="PROSITE" id="PS00683">
    <property type="entry name" value="RHODANESE_2"/>
    <property type="match status" value="1"/>
</dbReference>
<feature type="domain" description="Rhodanese" evidence="7">
    <location>
        <begin position="637"/>
        <end position="751"/>
    </location>
</feature>
<dbReference type="CDD" id="cd01448">
    <property type="entry name" value="TST_Repeat_1"/>
    <property type="match status" value="1"/>
</dbReference>
<proteinExistence type="predicted"/>
<feature type="compositionally biased region" description="Low complexity" evidence="6">
    <location>
        <begin position="297"/>
        <end position="306"/>
    </location>
</feature>
<evidence type="ECO:0000256" key="6">
    <source>
        <dbReference type="SAM" id="MobiDB-lite"/>
    </source>
</evidence>
<dbReference type="CDD" id="cd01449">
    <property type="entry name" value="TST_Repeat_2"/>
    <property type="match status" value="1"/>
</dbReference>
<comment type="subcellular location">
    <subcellularLocation>
        <location evidence="1">Mitochondrion</location>
    </subcellularLocation>
</comment>
<dbReference type="SMART" id="SM00450">
    <property type="entry name" value="RHOD"/>
    <property type="match status" value="2"/>
</dbReference>
<dbReference type="InterPro" id="IPR036873">
    <property type="entry name" value="Rhodanese-like_dom_sf"/>
</dbReference>
<keyword evidence="2 5" id="KW-0808">Transferase</keyword>
<reference evidence="8" key="2">
    <citation type="submission" date="2025-08" db="UniProtKB">
        <authorList>
            <consortium name="Ensembl"/>
        </authorList>
    </citation>
    <scope>IDENTIFICATION</scope>
</reference>
<dbReference type="Ensembl" id="ENSCAFT00030016350.1">
    <property type="protein sequence ID" value="ENSCAFP00030014278.1"/>
    <property type="gene ID" value="ENSCAFG00030008853.1"/>
</dbReference>
<dbReference type="PANTHER" id="PTHR11364:SF25">
    <property type="entry name" value="3-MERCAPTOPYRUVATE SULFURTRANSFERASE"/>
    <property type="match status" value="1"/>
</dbReference>
<dbReference type="PROSITE" id="PS50206">
    <property type="entry name" value="RHODANESE_3"/>
    <property type="match status" value="2"/>
</dbReference>
<reference evidence="8" key="1">
    <citation type="submission" date="2019-03" db="EMBL/GenBank/DDBJ databases">
        <authorList>
            <person name="Warren W.C."/>
            <person name="Johnson G.S."/>
        </authorList>
    </citation>
    <scope>NUCLEOTIDE SEQUENCE [LARGE SCALE GENOMIC DNA]</scope>
    <source>
        <strain evidence="8">Basenji</strain>
    </source>
</reference>
<evidence type="ECO:0000259" key="7">
    <source>
        <dbReference type="PROSITE" id="PS50206"/>
    </source>
</evidence>
<keyword evidence="3" id="KW-0677">Repeat</keyword>
<dbReference type="InterPro" id="IPR045078">
    <property type="entry name" value="TST/MPST-like"/>
</dbReference>